<dbReference type="GO" id="GO:0008081">
    <property type="term" value="F:phosphoric diester hydrolase activity"/>
    <property type="evidence" value="ECO:0007669"/>
    <property type="project" value="InterPro"/>
</dbReference>
<organism evidence="2">
    <name type="scientific">Solibacter usitatus (strain Ellin6076)</name>
    <dbReference type="NCBI Taxonomy" id="234267"/>
    <lineage>
        <taxon>Bacteria</taxon>
        <taxon>Pseudomonadati</taxon>
        <taxon>Acidobacteriota</taxon>
        <taxon>Terriglobia</taxon>
        <taxon>Bryobacterales</taxon>
        <taxon>Solibacteraceae</taxon>
        <taxon>Candidatus Solibacter</taxon>
    </lineage>
</organism>
<dbReference type="STRING" id="234267.Acid_6350"/>
<dbReference type="OrthoDB" id="384721at2"/>
<dbReference type="GO" id="GO:0006629">
    <property type="term" value="P:lipid metabolic process"/>
    <property type="evidence" value="ECO:0007669"/>
    <property type="project" value="InterPro"/>
</dbReference>
<evidence type="ECO:0008006" key="3">
    <source>
        <dbReference type="Google" id="ProtNLM"/>
    </source>
</evidence>
<dbReference type="InterPro" id="IPR017946">
    <property type="entry name" value="PLC-like_Pdiesterase_TIM-brl"/>
</dbReference>
<dbReference type="EMBL" id="CP000473">
    <property type="protein sequence ID" value="ABJ87276.1"/>
    <property type="molecule type" value="Genomic_DNA"/>
</dbReference>
<dbReference type="SUPFAM" id="SSF51695">
    <property type="entry name" value="PLC-like phosphodiesterases"/>
    <property type="match status" value="1"/>
</dbReference>
<keyword evidence="1" id="KW-0732">Signal</keyword>
<dbReference type="InParanoid" id="Q01SU4"/>
<evidence type="ECO:0000256" key="1">
    <source>
        <dbReference type="SAM" id="SignalP"/>
    </source>
</evidence>
<name>Q01SU4_SOLUE</name>
<gene>
    <name evidence="2" type="ordered locus">Acid_6350</name>
</gene>
<sequence precursor="true">MMRLALCVLFAGLPLLGQADLDFLNHNRPVLDAHNCYPYKGEWKDRIERALQTGFPVGIEQDLALANGKPVVTHEAKTTGTEPLLRDYFFERVRPIVEKALKDNDRAKWPIIVVHFDFKSVQPELLHAVWDLLGEYEGWITTAAQTADPSQIAKFEPKPLLVLTEDSDEQEAVFFKAIPAGKKLRLFGSAHTAPIKADSSEEREHLAATLPPEKLLPTRATNYRRWWNNSWFVVEEGGQHKAGDWTPEDDRRLRALVDHAHKQGYWIRFYTIDGFLPGEDKGWGNAYNFGTHAAAAIRWKASIAAGVNLIASNQYEELAQAMNVK</sequence>
<dbReference type="KEGG" id="sus:Acid_6350"/>
<dbReference type="AlphaFoldDB" id="Q01SU4"/>
<feature type="signal peptide" evidence="1">
    <location>
        <begin position="1"/>
        <end position="19"/>
    </location>
</feature>
<dbReference type="eggNOG" id="COG0584">
    <property type="taxonomic scope" value="Bacteria"/>
</dbReference>
<reference evidence="2" key="1">
    <citation type="submission" date="2006-10" db="EMBL/GenBank/DDBJ databases">
        <title>Complete sequence of Solibacter usitatus Ellin6076.</title>
        <authorList>
            <consortium name="US DOE Joint Genome Institute"/>
            <person name="Copeland A."/>
            <person name="Lucas S."/>
            <person name="Lapidus A."/>
            <person name="Barry K."/>
            <person name="Detter J.C."/>
            <person name="Glavina del Rio T."/>
            <person name="Hammon N."/>
            <person name="Israni S."/>
            <person name="Dalin E."/>
            <person name="Tice H."/>
            <person name="Pitluck S."/>
            <person name="Thompson L.S."/>
            <person name="Brettin T."/>
            <person name="Bruce D."/>
            <person name="Han C."/>
            <person name="Tapia R."/>
            <person name="Gilna P."/>
            <person name="Schmutz J."/>
            <person name="Larimer F."/>
            <person name="Land M."/>
            <person name="Hauser L."/>
            <person name="Kyrpides N."/>
            <person name="Mikhailova N."/>
            <person name="Janssen P.H."/>
            <person name="Kuske C.R."/>
            <person name="Richardson P."/>
        </authorList>
    </citation>
    <scope>NUCLEOTIDE SEQUENCE</scope>
    <source>
        <strain evidence="2">Ellin6076</strain>
    </source>
</reference>
<protein>
    <recommendedName>
        <fullName evidence="3">Secreted protein</fullName>
    </recommendedName>
</protein>
<evidence type="ECO:0000313" key="2">
    <source>
        <dbReference type="EMBL" id="ABJ87276.1"/>
    </source>
</evidence>
<dbReference type="HOGENOM" id="CLU_855004_0_0_0"/>
<accession>Q01SU4</accession>
<proteinExistence type="predicted"/>
<feature type="chain" id="PRO_5004163335" description="Secreted protein" evidence="1">
    <location>
        <begin position="20"/>
        <end position="325"/>
    </location>
</feature>